<dbReference type="EMBL" id="AP018929">
    <property type="protein sequence ID" value="BBG23942.1"/>
    <property type="molecule type" value="Genomic_DNA"/>
</dbReference>
<sequence length="39" mass="4599">MEKEIDDPLSIKMPPPLFCMTEDDVRRIKLEIQCIHNIS</sequence>
<dbReference type="AlphaFoldDB" id="A0A510DUP5"/>
<evidence type="ECO:0000313" key="4">
    <source>
        <dbReference type="Proteomes" id="UP000325030"/>
    </source>
</evidence>
<evidence type="ECO:0000313" key="2">
    <source>
        <dbReference type="EMBL" id="BBG26697.1"/>
    </source>
</evidence>
<organism evidence="1 3">
    <name type="scientific">Sulfuracidifex tepidarius</name>
    <dbReference type="NCBI Taxonomy" id="1294262"/>
    <lineage>
        <taxon>Archaea</taxon>
        <taxon>Thermoproteota</taxon>
        <taxon>Thermoprotei</taxon>
        <taxon>Sulfolobales</taxon>
        <taxon>Sulfolobaceae</taxon>
        <taxon>Sulfuracidifex</taxon>
    </lineage>
</organism>
<gene>
    <name evidence="1" type="ORF">IC006_1240</name>
    <name evidence="2" type="ORF">IC007_1215</name>
</gene>
<keyword evidence="3" id="KW-1185">Reference proteome</keyword>
<accession>A0A510E2K3</accession>
<dbReference type="KEGG" id="step:IC006_1240"/>
<proteinExistence type="predicted"/>
<accession>A0A510DUP5</accession>
<reference evidence="4" key="1">
    <citation type="submission" date="2018-09" db="EMBL/GenBank/DDBJ databases">
        <title>Complete Genome Sequencing of Sulfolobus sp. JCM 16834.</title>
        <authorList>
            <person name="Kato S."/>
            <person name="Itoh T."/>
            <person name="Ohkuma M."/>
        </authorList>
    </citation>
    <scope>NUCLEOTIDE SEQUENCE [LARGE SCALE GENOMIC DNA]</scope>
    <source>
        <strain evidence="4">IC-007</strain>
    </source>
</reference>
<dbReference type="Proteomes" id="UP000325030">
    <property type="component" value="Chromosome"/>
</dbReference>
<name>A0A510DUP5_9CREN</name>
<evidence type="ECO:0000313" key="1">
    <source>
        <dbReference type="EMBL" id="BBG23942.1"/>
    </source>
</evidence>
<dbReference type="STRING" id="1294262.GCA_001316085_01201"/>
<reference evidence="1 3" key="2">
    <citation type="journal article" date="2020" name="Int. J. Syst. Evol. Microbiol.">
        <title>Sulfuracidifex tepidarius gen. nov., sp. nov. and transfer of Sulfolobus metallicus Huber and Stetter 1992 to the genus Sulfuracidifex as Sulfuracidifex metallicus comb. nov.</title>
        <authorList>
            <person name="Itoh T."/>
            <person name="Miura T."/>
            <person name="Sakai H.D."/>
            <person name="Kato S."/>
            <person name="Ohkuma M."/>
            <person name="Takashina T."/>
        </authorList>
    </citation>
    <scope>NUCLEOTIDE SEQUENCE [LARGE SCALE GENOMIC DNA]</scope>
    <source>
        <strain evidence="1 3">IC-006</strain>
        <strain evidence="2">IC-007</strain>
    </source>
</reference>
<evidence type="ECO:0000313" key="3">
    <source>
        <dbReference type="Proteomes" id="UP000322983"/>
    </source>
</evidence>
<dbReference type="Proteomes" id="UP000322983">
    <property type="component" value="Chromosome"/>
</dbReference>
<dbReference type="EMBL" id="AP018930">
    <property type="protein sequence ID" value="BBG26697.1"/>
    <property type="molecule type" value="Genomic_DNA"/>
</dbReference>
<protein>
    <submittedName>
        <fullName evidence="1">Uncharacterized protein</fullName>
    </submittedName>
</protein>